<dbReference type="RefSeq" id="WP_043139497.1">
    <property type="nucleotide sequence ID" value="NZ_JSUQ01000006.1"/>
</dbReference>
<dbReference type="GO" id="GO:0016705">
    <property type="term" value="F:oxidoreductase activity, acting on paired donors, with incorporation or reduction of molecular oxygen"/>
    <property type="evidence" value="ECO:0007669"/>
    <property type="project" value="InterPro"/>
</dbReference>
<keyword evidence="2" id="KW-1185">Reference proteome</keyword>
<dbReference type="InterPro" id="IPR017972">
    <property type="entry name" value="Cyt_P450_CS"/>
</dbReference>
<reference evidence="1 2" key="1">
    <citation type="submission" date="2014-10" db="EMBL/GenBank/DDBJ databases">
        <title>Genome sequence of Ponticoccus sp. strain UMTAT08 isolated from clonal culture of toxic dinoflagellate Alexandrium tamiyavanichii.</title>
        <authorList>
            <person name="Gan H.Y."/>
            <person name="Muhd D.-D."/>
            <person name="Mohd Noor M.E."/>
            <person name="Yeong Y.S."/>
            <person name="Usup G."/>
        </authorList>
    </citation>
    <scope>NUCLEOTIDE SEQUENCE [LARGE SCALE GENOMIC DNA]</scope>
    <source>
        <strain evidence="1 2">UMTAT08</strain>
    </source>
</reference>
<dbReference type="AlphaFoldDB" id="A0A0B3SA94"/>
<dbReference type="GO" id="GO:0005506">
    <property type="term" value="F:iron ion binding"/>
    <property type="evidence" value="ECO:0007669"/>
    <property type="project" value="InterPro"/>
</dbReference>
<protein>
    <submittedName>
        <fullName evidence="1">Cytochrome P450-like protein</fullName>
    </submittedName>
</protein>
<proteinExistence type="predicted"/>
<organism evidence="1 2">
    <name type="scientific">Mameliella alba</name>
    <dbReference type="NCBI Taxonomy" id="561184"/>
    <lineage>
        <taxon>Bacteria</taxon>
        <taxon>Pseudomonadati</taxon>
        <taxon>Pseudomonadota</taxon>
        <taxon>Alphaproteobacteria</taxon>
        <taxon>Rhodobacterales</taxon>
        <taxon>Roseobacteraceae</taxon>
        <taxon>Mameliella</taxon>
    </lineage>
</organism>
<gene>
    <name evidence="1" type="ORF">OA50_01573</name>
</gene>
<name>A0A0B3SA94_9RHOB</name>
<sequence length="84" mass="9328">MPIRGLTFGYGMHMCLGRDLDGGLPAGPDTDPDRHQYGIVTRLVQTLLDREVRPDLDRSAVQDTNTSRINFSSYPVLLTPEPEA</sequence>
<dbReference type="Proteomes" id="UP000030960">
    <property type="component" value="Unassembled WGS sequence"/>
</dbReference>
<dbReference type="STRING" id="561184.SAMN05216376_101264"/>
<evidence type="ECO:0000313" key="2">
    <source>
        <dbReference type="Proteomes" id="UP000030960"/>
    </source>
</evidence>
<dbReference type="PROSITE" id="PS00086">
    <property type="entry name" value="CYTOCHROME_P450"/>
    <property type="match status" value="1"/>
</dbReference>
<dbReference type="EMBL" id="JSUQ01000006">
    <property type="protein sequence ID" value="KHQ53586.1"/>
    <property type="molecule type" value="Genomic_DNA"/>
</dbReference>
<comment type="caution">
    <text evidence="1">The sequence shown here is derived from an EMBL/GenBank/DDBJ whole genome shotgun (WGS) entry which is preliminary data.</text>
</comment>
<evidence type="ECO:0000313" key="1">
    <source>
        <dbReference type="EMBL" id="KHQ53586.1"/>
    </source>
</evidence>
<dbReference type="OrthoDB" id="54272at2"/>
<accession>A0A0B3SA94</accession>